<feature type="transmembrane region" description="Helical" evidence="6">
    <location>
        <begin position="108"/>
        <end position="125"/>
    </location>
</feature>
<dbReference type="CDD" id="cd06173">
    <property type="entry name" value="MFS_MefA_like"/>
    <property type="match status" value="1"/>
</dbReference>
<feature type="transmembrane region" description="Helical" evidence="6">
    <location>
        <begin position="226"/>
        <end position="247"/>
    </location>
</feature>
<feature type="transmembrane region" description="Helical" evidence="6">
    <location>
        <begin position="170"/>
        <end position="188"/>
    </location>
</feature>
<proteinExistence type="predicted"/>
<dbReference type="EMBL" id="SLWN01000002">
    <property type="protein sequence ID" value="TCO34498.1"/>
    <property type="molecule type" value="Genomic_DNA"/>
</dbReference>
<evidence type="ECO:0000256" key="1">
    <source>
        <dbReference type="ARBA" id="ARBA00004651"/>
    </source>
</evidence>
<dbReference type="SUPFAM" id="SSF103473">
    <property type="entry name" value="MFS general substrate transporter"/>
    <property type="match status" value="1"/>
</dbReference>
<dbReference type="InterPro" id="IPR036259">
    <property type="entry name" value="MFS_trans_sf"/>
</dbReference>
<keyword evidence="2" id="KW-1003">Cell membrane</keyword>
<feature type="transmembrane region" description="Helical" evidence="6">
    <location>
        <begin position="51"/>
        <end position="71"/>
    </location>
</feature>
<comment type="subcellular location">
    <subcellularLocation>
        <location evidence="1">Cell membrane</location>
        <topology evidence="1">Multi-pass membrane protein</topology>
    </subcellularLocation>
</comment>
<feature type="transmembrane region" description="Helical" evidence="6">
    <location>
        <begin position="21"/>
        <end position="39"/>
    </location>
</feature>
<feature type="domain" description="Major facilitator superfamily (MFS) profile" evidence="7">
    <location>
        <begin position="222"/>
        <end position="426"/>
    </location>
</feature>
<dbReference type="InterPro" id="IPR020846">
    <property type="entry name" value="MFS_dom"/>
</dbReference>
<feature type="transmembrane region" description="Helical" evidence="6">
    <location>
        <begin position="78"/>
        <end position="102"/>
    </location>
</feature>
<evidence type="ECO:0000256" key="2">
    <source>
        <dbReference type="ARBA" id="ARBA00022475"/>
    </source>
</evidence>
<dbReference type="Gene3D" id="1.20.1250.20">
    <property type="entry name" value="MFS general substrate transporter like domains"/>
    <property type="match status" value="1"/>
</dbReference>
<dbReference type="Proteomes" id="UP000294508">
    <property type="component" value="Unassembled WGS sequence"/>
</dbReference>
<dbReference type="PANTHER" id="PTHR23513">
    <property type="entry name" value="INTEGRAL MEMBRANE EFFLUX PROTEIN-RELATED"/>
    <property type="match status" value="1"/>
</dbReference>
<dbReference type="OrthoDB" id="9815525at2"/>
<feature type="transmembrane region" description="Helical" evidence="6">
    <location>
        <begin position="313"/>
        <end position="333"/>
    </location>
</feature>
<evidence type="ECO:0000313" key="8">
    <source>
        <dbReference type="EMBL" id="TCO34498.1"/>
    </source>
</evidence>
<keyword evidence="5 6" id="KW-0472">Membrane</keyword>
<evidence type="ECO:0000256" key="4">
    <source>
        <dbReference type="ARBA" id="ARBA00022989"/>
    </source>
</evidence>
<evidence type="ECO:0000259" key="7">
    <source>
        <dbReference type="PROSITE" id="PS50850"/>
    </source>
</evidence>
<feature type="transmembrane region" description="Helical" evidence="6">
    <location>
        <begin position="354"/>
        <end position="374"/>
    </location>
</feature>
<dbReference type="RefSeq" id="WP_132208256.1">
    <property type="nucleotide sequence ID" value="NZ_SLWN01000002.1"/>
</dbReference>
<comment type="caution">
    <text evidence="8">The sequence shown here is derived from an EMBL/GenBank/DDBJ whole genome shotgun (WGS) entry which is preliminary data.</text>
</comment>
<sequence>MTSSQSILRHPDFRRLWIADLLSQLGTRLSMIAIPLLAVLTLDATTFEVSLLRTCETAAWLLLGLFAGAWVDRVRCLPVLVFADLGRAVLFGSIPVAALFGVLSLTQLYVVLALTGVLTVLFDVAHSSYPPRLLQPDQLLPGNAKLAANHSVAAVLGAGAGGVLVQWLSAAVTIGVDALSFLWSAIWLRSIRTPEPRPAKPETPNLRREIAEGMRYVFRHPLLRPIALNTATTMLFQAAAGAVMIVFLVREIHLQPSTIGVLSMIGLAGAIVASAVTEKISNRYGDARTLLLSSTGIGVAFTLQALTGPGWQVSWFVVATLLAGFCIIISYILQVSTRQRVCPPELQGRVSATMSFVGWGAAPLGSLLGGALGTVFGLHATLWIAGLASLAGTAFLYCSPFRTLRTVPDVPEHQADRQDLPGTRRD</sequence>
<evidence type="ECO:0000256" key="6">
    <source>
        <dbReference type="SAM" id="Phobius"/>
    </source>
</evidence>
<evidence type="ECO:0000256" key="5">
    <source>
        <dbReference type="ARBA" id="ARBA00023136"/>
    </source>
</evidence>
<reference evidence="8 9" key="1">
    <citation type="journal article" date="2015" name="Stand. Genomic Sci.">
        <title>Genomic Encyclopedia of Bacterial and Archaeal Type Strains, Phase III: the genomes of soil and plant-associated and newly described type strains.</title>
        <authorList>
            <person name="Whitman W.B."/>
            <person name="Woyke T."/>
            <person name="Klenk H.P."/>
            <person name="Zhou Y."/>
            <person name="Lilburn T.G."/>
            <person name="Beck B.J."/>
            <person name="De Vos P."/>
            <person name="Vandamme P."/>
            <person name="Eisen J.A."/>
            <person name="Garrity G."/>
            <person name="Hugenholtz P."/>
            <person name="Kyrpides N.C."/>
        </authorList>
    </citation>
    <scope>NUCLEOTIDE SEQUENCE [LARGE SCALE GENOMIC DNA]</scope>
    <source>
        <strain evidence="8 9">VKM Ac-2572</strain>
    </source>
</reference>
<dbReference type="InterPro" id="IPR011701">
    <property type="entry name" value="MFS"/>
</dbReference>
<evidence type="ECO:0000256" key="3">
    <source>
        <dbReference type="ARBA" id="ARBA00022692"/>
    </source>
</evidence>
<dbReference type="GO" id="GO:0005886">
    <property type="term" value="C:plasma membrane"/>
    <property type="evidence" value="ECO:0007669"/>
    <property type="project" value="UniProtKB-SubCell"/>
</dbReference>
<protein>
    <submittedName>
        <fullName evidence="8">Putative MFS family arabinose efflux permease</fullName>
    </submittedName>
</protein>
<feature type="transmembrane region" description="Helical" evidence="6">
    <location>
        <begin position="259"/>
        <end position="277"/>
    </location>
</feature>
<keyword evidence="4 6" id="KW-1133">Transmembrane helix</keyword>
<dbReference type="Pfam" id="PF07690">
    <property type="entry name" value="MFS_1"/>
    <property type="match status" value="1"/>
</dbReference>
<dbReference type="PROSITE" id="PS50850">
    <property type="entry name" value="MFS"/>
    <property type="match status" value="1"/>
</dbReference>
<keyword evidence="3 6" id="KW-0812">Transmembrane</keyword>
<organism evidence="8 9">
    <name type="scientific">Kribbella steppae</name>
    <dbReference type="NCBI Taxonomy" id="2512223"/>
    <lineage>
        <taxon>Bacteria</taxon>
        <taxon>Bacillati</taxon>
        <taxon>Actinomycetota</taxon>
        <taxon>Actinomycetes</taxon>
        <taxon>Propionibacteriales</taxon>
        <taxon>Kribbellaceae</taxon>
        <taxon>Kribbella</taxon>
    </lineage>
</organism>
<keyword evidence="9" id="KW-1185">Reference proteome</keyword>
<name>A0A4R2HV78_9ACTN</name>
<gene>
    <name evidence="8" type="ORF">EV652_102564</name>
</gene>
<dbReference type="GO" id="GO:0022857">
    <property type="term" value="F:transmembrane transporter activity"/>
    <property type="evidence" value="ECO:0007669"/>
    <property type="project" value="InterPro"/>
</dbReference>
<feature type="transmembrane region" description="Helical" evidence="6">
    <location>
        <begin position="289"/>
        <end position="307"/>
    </location>
</feature>
<dbReference type="AlphaFoldDB" id="A0A4R2HV78"/>
<evidence type="ECO:0000313" key="9">
    <source>
        <dbReference type="Proteomes" id="UP000294508"/>
    </source>
</evidence>
<accession>A0A4R2HV78</accession>
<feature type="transmembrane region" description="Helical" evidence="6">
    <location>
        <begin position="380"/>
        <end position="398"/>
    </location>
</feature>
<dbReference type="PANTHER" id="PTHR23513:SF6">
    <property type="entry name" value="MAJOR FACILITATOR SUPERFAMILY ASSOCIATED DOMAIN-CONTAINING PROTEIN"/>
    <property type="match status" value="1"/>
</dbReference>